<dbReference type="Proteomes" id="UP000325292">
    <property type="component" value="Chromosome"/>
</dbReference>
<dbReference type="EMBL" id="CP019454">
    <property type="protein sequence ID" value="AUW93145.1"/>
    <property type="molecule type" value="Genomic_DNA"/>
</dbReference>
<dbReference type="InterPro" id="IPR008880">
    <property type="entry name" value="Trigger_fac_C"/>
</dbReference>
<dbReference type="EC" id="5.2.1.8" evidence="3 12"/>
<dbReference type="InterPro" id="IPR005215">
    <property type="entry name" value="Trig_fac"/>
</dbReference>
<keyword evidence="9 12" id="KW-0131">Cell cycle</keyword>
<evidence type="ECO:0000256" key="13">
    <source>
        <dbReference type="PROSITE-ProRule" id="PRU00277"/>
    </source>
</evidence>
<comment type="subcellular location">
    <subcellularLocation>
        <location evidence="12">Cytoplasm</location>
    </subcellularLocation>
    <text evidence="12">About half TF is bound to the ribosome near the polypeptide exit tunnel while the other half is free in the cytoplasm.</text>
</comment>
<proteinExistence type="inferred from homology"/>
<comment type="similarity">
    <text evidence="2 12 14">Belongs to the FKBP-type PPIase family. Tig subfamily.</text>
</comment>
<dbReference type="Gene3D" id="1.10.3120.10">
    <property type="entry name" value="Trigger factor, C-terminal domain"/>
    <property type="match status" value="1"/>
</dbReference>
<dbReference type="InterPro" id="IPR046357">
    <property type="entry name" value="PPIase_dom_sf"/>
</dbReference>
<keyword evidence="12" id="KW-0963">Cytoplasm</keyword>
<dbReference type="PIRSF" id="PIRSF003095">
    <property type="entry name" value="Trigger_factor"/>
    <property type="match status" value="1"/>
</dbReference>
<dbReference type="InterPro" id="IPR001179">
    <property type="entry name" value="PPIase_FKBP_dom"/>
</dbReference>
<organism evidence="16 17">
    <name type="scientific">Sulfobacillus thermotolerans</name>
    <dbReference type="NCBI Taxonomy" id="338644"/>
    <lineage>
        <taxon>Bacteria</taxon>
        <taxon>Bacillati</taxon>
        <taxon>Bacillota</taxon>
        <taxon>Clostridia</taxon>
        <taxon>Eubacteriales</taxon>
        <taxon>Clostridiales Family XVII. Incertae Sedis</taxon>
        <taxon>Sulfobacillus</taxon>
    </lineage>
</organism>
<evidence type="ECO:0000256" key="6">
    <source>
        <dbReference type="ARBA" id="ARBA00023110"/>
    </source>
</evidence>
<dbReference type="Pfam" id="PF05697">
    <property type="entry name" value="Trigger_N"/>
    <property type="match status" value="1"/>
</dbReference>
<evidence type="ECO:0000259" key="15">
    <source>
        <dbReference type="PROSITE" id="PS50059"/>
    </source>
</evidence>
<gene>
    <name evidence="12" type="primary">tig</name>
    <name evidence="16" type="ORF">BXT84_03590</name>
</gene>
<keyword evidence="8 12" id="KW-0413">Isomerase</keyword>
<dbReference type="PROSITE" id="PS50059">
    <property type="entry name" value="FKBP_PPIASE"/>
    <property type="match status" value="1"/>
</dbReference>
<keyword evidence="17" id="KW-1185">Reference proteome</keyword>
<dbReference type="NCBIfam" id="TIGR00115">
    <property type="entry name" value="tig"/>
    <property type="match status" value="1"/>
</dbReference>
<evidence type="ECO:0000313" key="17">
    <source>
        <dbReference type="Proteomes" id="UP000325292"/>
    </source>
</evidence>
<dbReference type="Pfam" id="PF05698">
    <property type="entry name" value="Trigger_C"/>
    <property type="match status" value="1"/>
</dbReference>
<evidence type="ECO:0000256" key="10">
    <source>
        <dbReference type="ARBA" id="ARBA00024849"/>
    </source>
</evidence>
<dbReference type="InterPro" id="IPR008881">
    <property type="entry name" value="Trigger_fac_ribosome-bd_bac"/>
</dbReference>
<evidence type="ECO:0000256" key="7">
    <source>
        <dbReference type="ARBA" id="ARBA00023186"/>
    </source>
</evidence>
<dbReference type="InterPro" id="IPR027304">
    <property type="entry name" value="Trigger_fact/SurA_dom_sf"/>
</dbReference>
<keyword evidence="5 12" id="KW-0132">Cell division</keyword>
<dbReference type="SUPFAM" id="SSF54534">
    <property type="entry name" value="FKBP-like"/>
    <property type="match status" value="1"/>
</dbReference>
<name>A0ABN5GXD1_9FIRM</name>
<evidence type="ECO:0000256" key="3">
    <source>
        <dbReference type="ARBA" id="ARBA00013194"/>
    </source>
</evidence>
<protein>
    <recommendedName>
        <fullName evidence="4 12">Trigger factor</fullName>
        <shortName evidence="12">TF</shortName>
        <ecNumber evidence="3 12">5.2.1.8</ecNumber>
    </recommendedName>
    <alternativeName>
        <fullName evidence="11 12">PPIase</fullName>
    </alternativeName>
</protein>
<evidence type="ECO:0000256" key="4">
    <source>
        <dbReference type="ARBA" id="ARBA00016902"/>
    </source>
</evidence>
<feature type="domain" description="PPIase FKBP-type" evidence="15">
    <location>
        <begin position="164"/>
        <end position="253"/>
    </location>
</feature>
<sequence>MQVALQRLPKSVAKVSVTIDPSDLNSAMDKAFRSVVGKYNIPGFRRGKVPRPIFERFVGREVILQEAAQQLVENRYSQALSEAAVEPVAEPRINITKLGDGEPFEFDIEVESKPVIELPDYTDLLHEPLTIAEVTEELITEELAQVAKGQAQMVPADDQPVAKGDRITVTLKGFLEEEGENAEPFVDDDSYVIEVGAGTVVEGLEDQLIGVMVNEPKIISLTYPAEHPEVSLAGKAVRFEVTVLENKRPEVPPVDDDLAKAVGLESMQELREQVANNLKARLEQEAKNQRLQTIMGKLKERVAVEVPDTMVDRAIHNQLHELENTLARIGATTEEYLESRQMTPEALHEEFRPTATERVKEEVLLEAVARSQNLVVTDEEVIQSIKPIADMYRQSLDDMVRWFRSTGEFEAVRSNLLLSKAGDYLASTVLGAPEKGE</sequence>
<evidence type="ECO:0000256" key="9">
    <source>
        <dbReference type="ARBA" id="ARBA00023306"/>
    </source>
</evidence>
<dbReference type="SUPFAM" id="SSF109998">
    <property type="entry name" value="Triger factor/SurA peptide-binding domain-like"/>
    <property type="match status" value="1"/>
</dbReference>
<evidence type="ECO:0000256" key="14">
    <source>
        <dbReference type="RuleBase" id="RU003914"/>
    </source>
</evidence>
<reference evidence="16 17" key="1">
    <citation type="journal article" date="2019" name="Sci. Rep.">
        <title>Sulfobacillus thermotolerans: new insights into resistance and metabolic capacities of acidophilic chemolithotrophs.</title>
        <authorList>
            <person name="Panyushkina A.E."/>
            <person name="Babenko V.V."/>
            <person name="Nikitina A.S."/>
            <person name="Selezneva O.V."/>
            <person name="Tsaplina I.A."/>
            <person name="Letarova M.A."/>
            <person name="Kostryukova E.S."/>
            <person name="Letarov A.V."/>
        </authorList>
    </citation>
    <scope>NUCLEOTIDE SEQUENCE [LARGE SCALE GENOMIC DNA]</scope>
    <source>
        <strain evidence="16 17">Kr1</strain>
    </source>
</reference>
<evidence type="ECO:0000313" key="16">
    <source>
        <dbReference type="EMBL" id="AUW93145.1"/>
    </source>
</evidence>
<dbReference type="HAMAP" id="MF_00303">
    <property type="entry name" value="Trigger_factor_Tig"/>
    <property type="match status" value="1"/>
</dbReference>
<evidence type="ECO:0000256" key="1">
    <source>
        <dbReference type="ARBA" id="ARBA00000971"/>
    </source>
</evidence>
<evidence type="ECO:0000256" key="12">
    <source>
        <dbReference type="HAMAP-Rule" id="MF_00303"/>
    </source>
</evidence>
<dbReference type="Pfam" id="PF00254">
    <property type="entry name" value="FKBP_C"/>
    <property type="match status" value="1"/>
</dbReference>
<keyword evidence="6 12" id="KW-0697">Rotamase</keyword>
<keyword evidence="7 12" id="KW-0143">Chaperone</keyword>
<evidence type="ECO:0000256" key="5">
    <source>
        <dbReference type="ARBA" id="ARBA00022618"/>
    </source>
</evidence>
<dbReference type="Gene3D" id="3.10.50.40">
    <property type="match status" value="1"/>
</dbReference>
<evidence type="ECO:0000256" key="2">
    <source>
        <dbReference type="ARBA" id="ARBA00005464"/>
    </source>
</evidence>
<dbReference type="InterPro" id="IPR037041">
    <property type="entry name" value="Trigger_fac_C_sf"/>
</dbReference>
<dbReference type="InterPro" id="IPR036611">
    <property type="entry name" value="Trigger_fac_ribosome-bd_sf"/>
</dbReference>
<comment type="function">
    <text evidence="10 12">Involved in protein export. Acts as a chaperone by maintaining the newly synthesized protein in an open conformation. Functions as a peptidyl-prolyl cis-trans isomerase.</text>
</comment>
<dbReference type="PANTHER" id="PTHR30560">
    <property type="entry name" value="TRIGGER FACTOR CHAPERONE AND PEPTIDYL-PROLYL CIS/TRANS ISOMERASE"/>
    <property type="match status" value="1"/>
</dbReference>
<comment type="catalytic activity">
    <reaction evidence="1 12 13">
        <text>[protein]-peptidylproline (omega=180) = [protein]-peptidylproline (omega=0)</text>
        <dbReference type="Rhea" id="RHEA:16237"/>
        <dbReference type="Rhea" id="RHEA-COMP:10747"/>
        <dbReference type="Rhea" id="RHEA-COMP:10748"/>
        <dbReference type="ChEBI" id="CHEBI:83833"/>
        <dbReference type="ChEBI" id="CHEBI:83834"/>
        <dbReference type="EC" id="5.2.1.8"/>
    </reaction>
</comment>
<evidence type="ECO:0000256" key="8">
    <source>
        <dbReference type="ARBA" id="ARBA00023235"/>
    </source>
</evidence>
<dbReference type="SUPFAM" id="SSF102735">
    <property type="entry name" value="Trigger factor ribosome-binding domain"/>
    <property type="match status" value="1"/>
</dbReference>
<comment type="domain">
    <text evidence="12">Consists of 3 domains; the N-terminus binds the ribosome, the middle domain has PPIase activity, while the C-terminus has intrinsic chaperone activity on its own.</text>
</comment>
<dbReference type="PANTHER" id="PTHR30560:SF3">
    <property type="entry name" value="TRIGGER FACTOR-LIKE PROTEIN TIG, CHLOROPLASTIC"/>
    <property type="match status" value="1"/>
</dbReference>
<dbReference type="Gene3D" id="3.30.70.1050">
    <property type="entry name" value="Trigger factor ribosome-binding domain"/>
    <property type="match status" value="1"/>
</dbReference>
<accession>A0ABN5GXD1</accession>
<evidence type="ECO:0000256" key="11">
    <source>
        <dbReference type="ARBA" id="ARBA00029986"/>
    </source>
</evidence>